<evidence type="ECO:0000313" key="2">
    <source>
        <dbReference type="Proteomes" id="UP001235760"/>
    </source>
</evidence>
<dbReference type="EMBL" id="JAUZEE010000003">
    <property type="protein sequence ID" value="MDP4300501.1"/>
    <property type="molecule type" value="Genomic_DNA"/>
</dbReference>
<evidence type="ECO:0000313" key="1">
    <source>
        <dbReference type="EMBL" id="MDP4300501.1"/>
    </source>
</evidence>
<name>A0ABT9G205_LEPDI</name>
<accession>A0ABT9G205</accession>
<gene>
    <name evidence="1" type="ORF">Q8X39_07620</name>
</gene>
<comment type="caution">
    <text evidence="1">The sequence shown here is derived from an EMBL/GenBank/DDBJ whole genome shotgun (WGS) entry which is preliminary data.</text>
</comment>
<dbReference type="Proteomes" id="UP001235760">
    <property type="component" value="Unassembled WGS sequence"/>
</dbReference>
<reference evidence="1 2" key="1">
    <citation type="submission" date="2023-08" db="EMBL/GenBank/DDBJ databases">
        <authorList>
            <person name="Roldan D.M."/>
            <person name="Menes R.J."/>
        </authorList>
    </citation>
    <scope>NUCLEOTIDE SEQUENCE [LARGE SCALE GENOMIC DNA]</scope>
    <source>
        <strain evidence="1 2">CCM 2812</strain>
    </source>
</reference>
<proteinExistence type="predicted"/>
<sequence>MSLHQFSAEWNTAEDRIRLRISTRDGQEFRFWLTRHIVAGFLSGAQSLGIELLARQHPQEVAQAMHEFRQQASAQQSDFSQAFMPGDHLPLGEETVLVTGFTLHQSLDHVEVEFKTASGHQVSVRINDTILRGWVELLDKLQAMARWNLQAAPDIGVIGPADTPPLGRVMH</sequence>
<protein>
    <submittedName>
        <fullName evidence="1">Uncharacterized protein</fullName>
    </submittedName>
</protein>
<keyword evidence="2" id="KW-1185">Reference proteome</keyword>
<organism evidence="1 2">
    <name type="scientific">Leptothrix discophora</name>
    <dbReference type="NCBI Taxonomy" id="89"/>
    <lineage>
        <taxon>Bacteria</taxon>
        <taxon>Pseudomonadati</taxon>
        <taxon>Pseudomonadota</taxon>
        <taxon>Betaproteobacteria</taxon>
        <taxon>Burkholderiales</taxon>
        <taxon>Sphaerotilaceae</taxon>
        <taxon>Leptothrix</taxon>
    </lineage>
</organism>
<dbReference type="RefSeq" id="WP_305749051.1">
    <property type="nucleotide sequence ID" value="NZ_JAUZEE010000003.1"/>
</dbReference>